<sequence>MIDLSHIDELARRLSNLVPPGLREGREEMQENFKAVLQGGLAKLDLVTREEFDVQRAVLLRTREKLEALERAVAELEAQVGVADAAPMQQH</sequence>
<evidence type="ECO:0000313" key="2">
    <source>
        <dbReference type="EMBL" id="MCL1635898.1"/>
    </source>
</evidence>
<dbReference type="HAMAP" id="MF_02216">
    <property type="entry name" value="UbiK"/>
    <property type="match status" value="1"/>
</dbReference>
<comment type="pathway">
    <text evidence="1">Cofactor biosynthesis; ubiquinone biosynthesis.</text>
</comment>
<comment type="caution">
    <text evidence="2">The sequence shown here is derived from an EMBL/GenBank/DDBJ whole genome shotgun (WGS) entry which is preliminary data.</text>
</comment>
<evidence type="ECO:0000256" key="1">
    <source>
        <dbReference type="HAMAP-Rule" id="MF_02216"/>
    </source>
</evidence>
<dbReference type="EMBL" id="JAMBEP010000004">
    <property type="protein sequence ID" value="MCL1635898.1"/>
    <property type="molecule type" value="Genomic_DNA"/>
</dbReference>
<organism evidence="2 3">
    <name type="scientific">Luteimonas galliterrae</name>
    <dbReference type="NCBI Taxonomy" id="2940486"/>
    <lineage>
        <taxon>Bacteria</taxon>
        <taxon>Pseudomonadati</taxon>
        <taxon>Pseudomonadota</taxon>
        <taxon>Gammaproteobacteria</taxon>
        <taxon>Lysobacterales</taxon>
        <taxon>Lysobacteraceae</taxon>
        <taxon>Luteimonas</taxon>
    </lineage>
</organism>
<keyword evidence="3" id="KW-1185">Reference proteome</keyword>
<protein>
    <recommendedName>
        <fullName evidence="1">Ubiquinone biosynthesis accessory factor UbiK</fullName>
    </recommendedName>
</protein>
<feature type="coiled-coil region" evidence="1">
    <location>
        <begin position="59"/>
        <end position="86"/>
    </location>
</feature>
<keyword evidence="1" id="KW-0831">Ubiquinone biosynthesis</keyword>
<dbReference type="InterPro" id="IPR007475">
    <property type="entry name" value="UbiK"/>
</dbReference>
<keyword evidence="1" id="KW-0963">Cytoplasm</keyword>
<comment type="function">
    <text evidence="1">Required for efficient ubiquinone (coenzyme Q) biosynthesis. UbiK is probably an accessory factor of Ubi enzymes and facilitates ubiquinone biosynthesis by acting as an assembly factor, a targeting factor, or both.</text>
</comment>
<dbReference type="PANTHER" id="PTHR38040">
    <property type="entry name" value="UBIQUINONE BIOSYNTHESIS ACCESSORY FACTOR UBIK"/>
    <property type="match status" value="1"/>
</dbReference>
<dbReference type="PANTHER" id="PTHR38040:SF1">
    <property type="entry name" value="UBIQUINONE BIOSYNTHESIS ACCESSORY FACTOR UBIK"/>
    <property type="match status" value="1"/>
</dbReference>
<dbReference type="RefSeq" id="WP_249475861.1">
    <property type="nucleotide sequence ID" value="NZ_JAMBEP010000004.1"/>
</dbReference>
<dbReference type="NCBIfam" id="NF047835">
    <property type="entry name" value="UbiqAccUbiK"/>
    <property type="match status" value="1"/>
</dbReference>
<proteinExistence type="inferred from homology"/>
<comment type="similarity">
    <text evidence="1">Belongs to the UbiK family.</text>
</comment>
<name>A0ABT0MLY5_9GAMM</name>
<evidence type="ECO:0000313" key="3">
    <source>
        <dbReference type="Proteomes" id="UP001431217"/>
    </source>
</evidence>
<comment type="subcellular location">
    <subcellularLocation>
        <location evidence="1">Cytoplasm</location>
    </subcellularLocation>
</comment>
<reference evidence="2 3" key="1">
    <citation type="submission" date="2022-05" db="EMBL/GenBank/DDBJ databases">
        <title>Luteimonas sp. SX5, whole genome shotgun sequencing project.</title>
        <authorList>
            <person name="Zhao G."/>
            <person name="Shen L."/>
        </authorList>
    </citation>
    <scope>NUCLEOTIDE SEQUENCE [LARGE SCALE GENOMIC DNA]</scope>
    <source>
        <strain evidence="2 3">SX5</strain>
    </source>
</reference>
<keyword evidence="1" id="KW-0175">Coiled coil</keyword>
<accession>A0ABT0MLY5</accession>
<gene>
    <name evidence="1" type="primary">ubiK</name>
    <name evidence="2" type="ORF">M2650_14810</name>
</gene>
<dbReference type="Pfam" id="PF04380">
    <property type="entry name" value="BMFP"/>
    <property type="match status" value="1"/>
</dbReference>
<dbReference type="Proteomes" id="UP001431217">
    <property type="component" value="Unassembled WGS sequence"/>
</dbReference>